<dbReference type="PANTHER" id="PTHR19359">
    <property type="entry name" value="CYTOCHROME B5"/>
    <property type="match status" value="1"/>
</dbReference>
<reference evidence="11 12" key="1">
    <citation type="journal article" date="2022" name="Nat. Genet.">
        <title>Improved pea reference genome and pan-genome highlight genomic features and evolutionary characteristics.</title>
        <authorList>
            <person name="Yang T."/>
            <person name="Liu R."/>
            <person name="Luo Y."/>
            <person name="Hu S."/>
            <person name="Wang D."/>
            <person name="Wang C."/>
            <person name="Pandey M.K."/>
            <person name="Ge S."/>
            <person name="Xu Q."/>
            <person name="Li N."/>
            <person name="Li G."/>
            <person name="Huang Y."/>
            <person name="Saxena R.K."/>
            <person name="Ji Y."/>
            <person name="Li M."/>
            <person name="Yan X."/>
            <person name="He Y."/>
            <person name="Liu Y."/>
            <person name="Wang X."/>
            <person name="Xiang C."/>
            <person name="Varshney R.K."/>
            <person name="Ding H."/>
            <person name="Gao S."/>
            <person name="Zong X."/>
        </authorList>
    </citation>
    <scope>NUCLEOTIDE SEQUENCE [LARGE SCALE GENOMIC DNA]</scope>
    <source>
        <strain evidence="11 12">cv. Zhongwan 6</strain>
    </source>
</reference>
<dbReference type="GO" id="GO:0016020">
    <property type="term" value="C:membrane"/>
    <property type="evidence" value="ECO:0007669"/>
    <property type="project" value="UniProtKB-SubCell"/>
</dbReference>
<keyword evidence="6 8" id="KW-0472">Membrane</keyword>
<evidence type="ECO:0000256" key="7">
    <source>
        <dbReference type="ARBA" id="ARBA00038168"/>
    </source>
</evidence>
<keyword evidence="4 8" id="KW-0479">Metal-binding</keyword>
<evidence type="ECO:0000256" key="6">
    <source>
        <dbReference type="ARBA" id="ARBA00023136"/>
    </source>
</evidence>
<protein>
    <recommendedName>
        <fullName evidence="10">Cytochrome b5 heme-binding domain-containing protein</fullName>
    </recommendedName>
</protein>
<dbReference type="OrthoDB" id="260519at2759"/>
<dbReference type="Gramene" id="Psat03G0008700-T1">
    <property type="protein sequence ID" value="KAI5423726.1"/>
    <property type="gene ID" value="KIW84_030087"/>
</dbReference>
<proteinExistence type="inferred from homology"/>
<dbReference type="FunFam" id="3.10.120.10:FF:000002">
    <property type="entry name" value="Cytochrome b5 type B"/>
    <property type="match status" value="1"/>
</dbReference>
<comment type="similarity">
    <text evidence="7 8">Belongs to the cytochrome b5 family.</text>
</comment>
<keyword evidence="12" id="KW-1185">Reference proteome</keyword>
<dbReference type="InterPro" id="IPR050668">
    <property type="entry name" value="Cytochrome_b5"/>
</dbReference>
<feature type="region of interest" description="Disordered" evidence="9">
    <location>
        <begin position="84"/>
        <end position="105"/>
    </location>
</feature>
<gene>
    <name evidence="11" type="ORF">KIW84_030087</name>
</gene>
<evidence type="ECO:0000256" key="8">
    <source>
        <dbReference type="RuleBase" id="RU362121"/>
    </source>
</evidence>
<dbReference type="InterPro" id="IPR001199">
    <property type="entry name" value="Cyt_B5-like_heme/steroid-bd"/>
</dbReference>
<dbReference type="Gramene" id="Psat3g001200.1">
    <property type="protein sequence ID" value="Psat3g001200.1.cds"/>
    <property type="gene ID" value="Psat3g001200"/>
</dbReference>
<dbReference type="PANTHER" id="PTHR19359:SF79">
    <property type="entry name" value="CYTOCHROME B5 ISOFORM C"/>
    <property type="match status" value="1"/>
</dbReference>
<dbReference type="Gramene" id="PSAT_LOCUS14768_t1">
    <property type="protein sequence ID" value="CAL5195065.1"/>
    <property type="gene ID" value="PSAT_LOCUS14768"/>
</dbReference>
<dbReference type="InterPro" id="IPR036400">
    <property type="entry name" value="Cyt_B5-like_heme/steroid_sf"/>
</dbReference>
<keyword evidence="8" id="KW-1133">Transmembrane helix</keyword>
<comment type="subcellular location">
    <subcellularLocation>
        <location evidence="1">Membrane</location>
    </subcellularLocation>
</comment>
<keyword evidence="2 8" id="KW-0349">Heme</keyword>
<evidence type="ECO:0000313" key="12">
    <source>
        <dbReference type="Proteomes" id="UP001058974"/>
    </source>
</evidence>
<dbReference type="AlphaFoldDB" id="A0A9D5AYF8"/>
<dbReference type="PROSITE" id="PS50255">
    <property type="entry name" value="CYTOCHROME_B5_2"/>
    <property type="match status" value="1"/>
</dbReference>
<feature type="domain" description="Cytochrome b5 heme-binding" evidence="10">
    <location>
        <begin position="4"/>
        <end position="80"/>
    </location>
</feature>
<evidence type="ECO:0000256" key="1">
    <source>
        <dbReference type="ARBA" id="ARBA00004370"/>
    </source>
</evidence>
<keyword evidence="5 8" id="KW-0408">Iron</keyword>
<dbReference type="Pfam" id="PF00173">
    <property type="entry name" value="Cyt-b5"/>
    <property type="match status" value="1"/>
</dbReference>
<feature type="transmembrane region" description="Helical" evidence="8">
    <location>
        <begin position="110"/>
        <end position="130"/>
    </location>
</feature>
<evidence type="ECO:0000256" key="4">
    <source>
        <dbReference type="ARBA" id="ARBA00022723"/>
    </source>
</evidence>
<dbReference type="SMART" id="SM01117">
    <property type="entry name" value="Cyt-b5"/>
    <property type="match status" value="1"/>
</dbReference>
<accession>A0A9D5AYF8</accession>
<sequence>MASTKTFTFEEVSKHNNKKDCWIMIHGKVYDVTPFLDDHPGGEESLISSTGKDATVDFEDVGHSDSAIDMMHKYCIGMVDTSNIPTEDKSIPPPPPPTQARNNRDQSSGFVAKALQFMLPLLILAFAFAMQHYGKKKQVSDA</sequence>
<name>A0A9D5AYF8_PEA</name>
<evidence type="ECO:0000256" key="9">
    <source>
        <dbReference type="SAM" id="MobiDB-lite"/>
    </source>
</evidence>
<comment type="caution">
    <text evidence="11">The sequence shown here is derived from an EMBL/GenBank/DDBJ whole genome shotgun (WGS) entry which is preliminary data.</text>
</comment>
<dbReference type="GO" id="GO:0020037">
    <property type="term" value="F:heme binding"/>
    <property type="evidence" value="ECO:0007669"/>
    <property type="project" value="UniProtKB-UniRule"/>
</dbReference>
<dbReference type="SUPFAM" id="SSF55856">
    <property type="entry name" value="Cytochrome b5-like heme/steroid binding domain"/>
    <property type="match status" value="1"/>
</dbReference>
<dbReference type="EMBL" id="JAMSHJ010000003">
    <property type="protein sequence ID" value="KAI5423726.1"/>
    <property type="molecule type" value="Genomic_DNA"/>
</dbReference>
<dbReference type="GO" id="GO:0046872">
    <property type="term" value="F:metal ion binding"/>
    <property type="evidence" value="ECO:0007669"/>
    <property type="project" value="UniProtKB-UniRule"/>
</dbReference>
<dbReference type="PRINTS" id="PR00363">
    <property type="entry name" value="CYTOCHROMEB5"/>
</dbReference>
<organism evidence="11 12">
    <name type="scientific">Pisum sativum</name>
    <name type="common">Garden pea</name>
    <name type="synonym">Lathyrus oleraceus</name>
    <dbReference type="NCBI Taxonomy" id="3888"/>
    <lineage>
        <taxon>Eukaryota</taxon>
        <taxon>Viridiplantae</taxon>
        <taxon>Streptophyta</taxon>
        <taxon>Embryophyta</taxon>
        <taxon>Tracheophyta</taxon>
        <taxon>Spermatophyta</taxon>
        <taxon>Magnoliopsida</taxon>
        <taxon>eudicotyledons</taxon>
        <taxon>Gunneridae</taxon>
        <taxon>Pentapetalae</taxon>
        <taxon>rosids</taxon>
        <taxon>fabids</taxon>
        <taxon>Fabales</taxon>
        <taxon>Fabaceae</taxon>
        <taxon>Papilionoideae</taxon>
        <taxon>50 kb inversion clade</taxon>
        <taxon>NPAAA clade</taxon>
        <taxon>Hologalegina</taxon>
        <taxon>IRL clade</taxon>
        <taxon>Fabeae</taxon>
        <taxon>Lathyrus</taxon>
    </lineage>
</organism>
<evidence type="ECO:0000256" key="2">
    <source>
        <dbReference type="ARBA" id="ARBA00022617"/>
    </source>
</evidence>
<evidence type="ECO:0000313" key="11">
    <source>
        <dbReference type="EMBL" id="KAI5423726.1"/>
    </source>
</evidence>
<dbReference type="Proteomes" id="UP001058974">
    <property type="component" value="Chromosome 3"/>
</dbReference>
<evidence type="ECO:0000256" key="3">
    <source>
        <dbReference type="ARBA" id="ARBA00022692"/>
    </source>
</evidence>
<dbReference type="Gene3D" id="3.10.120.10">
    <property type="entry name" value="Cytochrome b5-like heme/steroid binding domain"/>
    <property type="match status" value="1"/>
</dbReference>
<keyword evidence="3 8" id="KW-0812">Transmembrane</keyword>
<evidence type="ECO:0000256" key="5">
    <source>
        <dbReference type="ARBA" id="ARBA00023004"/>
    </source>
</evidence>
<dbReference type="PROSITE" id="PS00191">
    <property type="entry name" value="CYTOCHROME_B5_1"/>
    <property type="match status" value="1"/>
</dbReference>
<dbReference type="InterPro" id="IPR018506">
    <property type="entry name" value="Cyt_B5_heme-BS"/>
</dbReference>
<evidence type="ECO:0000259" key="10">
    <source>
        <dbReference type="PROSITE" id="PS50255"/>
    </source>
</evidence>